<dbReference type="HAMAP" id="MF_01114">
    <property type="entry name" value="RecX"/>
    <property type="match status" value="1"/>
</dbReference>
<sequence>MSDGEAAIEAAALRLLARREYARAELRSRLVRQSGFAAEAVDAVLTSLEGRGYLSDARYREARMRSRAARGQGPVRVAQDWRASGAGDDRVLLAEVDWLARARQVLQKRFGEQAPGDAKEWARRARFLQGRGFPPDLIRKALAGEDFFADGE</sequence>
<name>A0AAE3CIY4_9PROT</name>
<dbReference type="PANTHER" id="PTHR33602:SF1">
    <property type="entry name" value="REGULATORY PROTEIN RECX FAMILY PROTEIN"/>
    <property type="match status" value="1"/>
</dbReference>
<evidence type="ECO:0000313" key="9">
    <source>
        <dbReference type="Proteomes" id="UP001197378"/>
    </source>
</evidence>
<dbReference type="Proteomes" id="UP001197378">
    <property type="component" value="Unassembled WGS sequence"/>
</dbReference>
<dbReference type="InterPro" id="IPR053925">
    <property type="entry name" value="RecX_HTH_3rd"/>
</dbReference>
<organism evidence="8 9">
    <name type="scientific">Igneacidithiobacillus copahuensis</name>
    <dbReference type="NCBI Taxonomy" id="2724909"/>
    <lineage>
        <taxon>Bacteria</taxon>
        <taxon>Pseudomonadati</taxon>
        <taxon>Pseudomonadota</taxon>
        <taxon>Acidithiobacillia</taxon>
        <taxon>Acidithiobacillales</taxon>
        <taxon>Acidithiobacillaceae</taxon>
        <taxon>Igneacidithiobacillus</taxon>
    </lineage>
</organism>
<feature type="domain" description="RecX first three-helical" evidence="7">
    <location>
        <begin position="11"/>
        <end position="47"/>
    </location>
</feature>
<evidence type="ECO:0000313" key="8">
    <source>
        <dbReference type="EMBL" id="MBU2787278.1"/>
    </source>
</evidence>
<keyword evidence="9" id="KW-1185">Reference proteome</keyword>
<comment type="caution">
    <text evidence="8">The sequence shown here is derived from an EMBL/GenBank/DDBJ whole genome shotgun (WGS) entry which is preliminary data.</text>
</comment>
<evidence type="ECO:0000256" key="4">
    <source>
        <dbReference type="ARBA" id="ARBA00022490"/>
    </source>
</evidence>
<dbReference type="EMBL" id="JAAXYO010000039">
    <property type="protein sequence ID" value="MBU2787278.1"/>
    <property type="molecule type" value="Genomic_DNA"/>
</dbReference>
<evidence type="ECO:0000259" key="7">
    <source>
        <dbReference type="Pfam" id="PF21982"/>
    </source>
</evidence>
<comment type="function">
    <text evidence="5">Modulates RecA activity.</text>
</comment>
<evidence type="ECO:0000256" key="3">
    <source>
        <dbReference type="ARBA" id="ARBA00018111"/>
    </source>
</evidence>
<dbReference type="AlphaFoldDB" id="A0AAE3CIY4"/>
<dbReference type="Pfam" id="PF21982">
    <property type="entry name" value="RecX_HTH1"/>
    <property type="match status" value="1"/>
</dbReference>
<dbReference type="GO" id="GO:0006282">
    <property type="term" value="P:regulation of DNA repair"/>
    <property type="evidence" value="ECO:0007669"/>
    <property type="project" value="UniProtKB-UniRule"/>
</dbReference>
<evidence type="ECO:0000256" key="1">
    <source>
        <dbReference type="ARBA" id="ARBA00004496"/>
    </source>
</evidence>
<gene>
    <name evidence="5" type="primary">recX</name>
    <name evidence="8" type="ORF">HFQ13_03470</name>
</gene>
<feature type="domain" description="RecX third three-helical" evidence="6">
    <location>
        <begin position="95"/>
        <end position="142"/>
    </location>
</feature>
<dbReference type="Pfam" id="PF21981">
    <property type="entry name" value="RecX_HTH3"/>
    <property type="match status" value="1"/>
</dbReference>
<dbReference type="InterPro" id="IPR053926">
    <property type="entry name" value="RecX_HTH_1st"/>
</dbReference>
<dbReference type="InterPro" id="IPR003783">
    <property type="entry name" value="Regulatory_RecX"/>
</dbReference>
<protein>
    <recommendedName>
        <fullName evidence="3 5">Regulatory protein RecX</fullName>
    </recommendedName>
</protein>
<comment type="subcellular location">
    <subcellularLocation>
        <location evidence="1 5">Cytoplasm</location>
    </subcellularLocation>
</comment>
<evidence type="ECO:0000256" key="2">
    <source>
        <dbReference type="ARBA" id="ARBA00009695"/>
    </source>
</evidence>
<dbReference type="Gene3D" id="1.10.10.10">
    <property type="entry name" value="Winged helix-like DNA-binding domain superfamily/Winged helix DNA-binding domain"/>
    <property type="match status" value="3"/>
</dbReference>
<keyword evidence="4 5" id="KW-0963">Cytoplasm</keyword>
<dbReference type="InterPro" id="IPR036388">
    <property type="entry name" value="WH-like_DNA-bd_sf"/>
</dbReference>
<dbReference type="GO" id="GO:0005737">
    <property type="term" value="C:cytoplasm"/>
    <property type="evidence" value="ECO:0007669"/>
    <property type="project" value="UniProtKB-SubCell"/>
</dbReference>
<dbReference type="RefSeq" id="WP_215871861.1">
    <property type="nucleotide sequence ID" value="NZ_JAAXYO010000039.1"/>
</dbReference>
<evidence type="ECO:0000256" key="5">
    <source>
        <dbReference type="HAMAP-Rule" id="MF_01114"/>
    </source>
</evidence>
<evidence type="ECO:0000259" key="6">
    <source>
        <dbReference type="Pfam" id="PF21981"/>
    </source>
</evidence>
<comment type="similarity">
    <text evidence="2 5">Belongs to the RecX family.</text>
</comment>
<accession>A0AAE3CIY4</accession>
<reference evidence="8" key="1">
    <citation type="journal article" date="2021" name="ISME J.">
        <title>Genomic evolution of the class Acidithiobacillia: deep-branching Proteobacteria living in extreme acidic conditions.</title>
        <authorList>
            <person name="Moya-Beltran A."/>
            <person name="Beard S."/>
            <person name="Rojas-Villalobos C."/>
            <person name="Issotta F."/>
            <person name="Gallardo Y."/>
            <person name="Ulloa R."/>
            <person name="Giaveno A."/>
            <person name="Degli Esposti M."/>
            <person name="Johnson D.B."/>
            <person name="Quatrini R."/>
        </authorList>
    </citation>
    <scope>NUCLEOTIDE SEQUENCE</scope>
    <source>
        <strain evidence="8">VAN18-1</strain>
    </source>
</reference>
<dbReference type="PANTHER" id="PTHR33602">
    <property type="entry name" value="REGULATORY PROTEIN RECX FAMILY PROTEIN"/>
    <property type="match status" value="1"/>
</dbReference>
<proteinExistence type="inferred from homology"/>